<dbReference type="AlphaFoldDB" id="K8P6J2"/>
<evidence type="ECO:0000313" key="3">
    <source>
        <dbReference type="Proteomes" id="UP000001096"/>
    </source>
</evidence>
<proteinExistence type="predicted"/>
<gene>
    <name evidence="2" type="ORF">HMPREF9695_02052</name>
</gene>
<dbReference type="eggNOG" id="COG0702">
    <property type="taxonomic scope" value="Bacteria"/>
</dbReference>
<dbReference type="SUPFAM" id="SSF51735">
    <property type="entry name" value="NAD(P)-binding Rossmann-fold domains"/>
    <property type="match status" value="1"/>
</dbReference>
<dbReference type="EMBL" id="AGWX01000003">
    <property type="protein sequence ID" value="EKS38212.1"/>
    <property type="molecule type" value="Genomic_DNA"/>
</dbReference>
<organism evidence="2 3">
    <name type="scientific">Afipia broomeae ATCC 49717</name>
    <dbReference type="NCBI Taxonomy" id="883078"/>
    <lineage>
        <taxon>Bacteria</taxon>
        <taxon>Pseudomonadati</taxon>
        <taxon>Pseudomonadota</taxon>
        <taxon>Alphaproteobacteria</taxon>
        <taxon>Hyphomicrobiales</taxon>
        <taxon>Nitrobacteraceae</taxon>
        <taxon>Afipia</taxon>
    </lineage>
</organism>
<dbReference type="InterPro" id="IPR051604">
    <property type="entry name" value="Ergot_Alk_Oxidoreductase"/>
</dbReference>
<dbReference type="Gene3D" id="3.40.50.720">
    <property type="entry name" value="NAD(P)-binding Rossmann-like Domain"/>
    <property type="match status" value="1"/>
</dbReference>
<dbReference type="PATRIC" id="fig|883078.3.peg.2108"/>
<feature type="domain" description="NmrA-like" evidence="1">
    <location>
        <begin position="2"/>
        <end position="257"/>
    </location>
</feature>
<dbReference type="Proteomes" id="UP000001096">
    <property type="component" value="Unassembled WGS sequence"/>
</dbReference>
<dbReference type="Pfam" id="PF05368">
    <property type="entry name" value="NmrA"/>
    <property type="match status" value="1"/>
</dbReference>
<dbReference type="PANTHER" id="PTHR43162:SF1">
    <property type="entry name" value="PRESTALK A DIFFERENTIATION PROTEIN A"/>
    <property type="match status" value="1"/>
</dbReference>
<evidence type="ECO:0000313" key="2">
    <source>
        <dbReference type="EMBL" id="EKS38212.1"/>
    </source>
</evidence>
<dbReference type="InterPro" id="IPR008030">
    <property type="entry name" value="NmrA-like"/>
</dbReference>
<name>K8P6J2_9BRAD</name>
<dbReference type="PANTHER" id="PTHR43162">
    <property type="match status" value="1"/>
</dbReference>
<protein>
    <recommendedName>
        <fullName evidence="1">NmrA-like domain-containing protein</fullName>
    </recommendedName>
</protein>
<comment type="caution">
    <text evidence="2">The sequence shown here is derived from an EMBL/GenBank/DDBJ whole genome shotgun (WGS) entry which is preliminary data.</text>
</comment>
<sequence>MSDLMLVTGATGSTGKAAVRELRQAGARVRAFVHRDDARADALRDLGAEVMVGDLLDLAAVRAATTGVTAAYFVYPIRSGLVDATAYFAQAASEAGVTFIVNMSQISARSDAKSNAARQHWVCERMLDRSGIPVVHLRPTFFAQWLLYFGRGSRIASTGQIVLPFGEGRHAPIAGEDQGRLIAAILRDPAPHAGKTYPLYGSTEMNHHEIAAQVSTVLGKKISYTAQSIPDFKAQLESLNAPQHLVQHLCEVAQDYQDGIFAGTNDIIERVTGRPPLTVPEFVELHRAEFSA</sequence>
<keyword evidence="3" id="KW-1185">Reference proteome</keyword>
<dbReference type="RefSeq" id="WP_006020771.1">
    <property type="nucleotide sequence ID" value="NZ_KB375282.1"/>
</dbReference>
<accession>K8P6J2</accession>
<dbReference type="HOGENOM" id="CLU_007383_10_6_5"/>
<dbReference type="InterPro" id="IPR036291">
    <property type="entry name" value="NAD(P)-bd_dom_sf"/>
</dbReference>
<evidence type="ECO:0000259" key="1">
    <source>
        <dbReference type="Pfam" id="PF05368"/>
    </source>
</evidence>
<reference evidence="2 3" key="1">
    <citation type="submission" date="2012-04" db="EMBL/GenBank/DDBJ databases">
        <title>The Genome Sequence of Afipia broomeae ATCC 49717.</title>
        <authorList>
            <consortium name="The Broad Institute Genome Sequencing Platform"/>
            <person name="Earl A."/>
            <person name="Ward D."/>
            <person name="Feldgarden M."/>
            <person name="Gevers D."/>
            <person name="Huys G."/>
            <person name="Walker B."/>
            <person name="Young S.K."/>
            <person name="Zeng Q."/>
            <person name="Gargeya S."/>
            <person name="Fitzgerald M."/>
            <person name="Haas B."/>
            <person name="Abouelleil A."/>
            <person name="Alvarado L."/>
            <person name="Arachchi H.M."/>
            <person name="Berlin A."/>
            <person name="Chapman S.B."/>
            <person name="Goldberg J."/>
            <person name="Griggs A."/>
            <person name="Gujja S."/>
            <person name="Hansen M."/>
            <person name="Howarth C."/>
            <person name="Imamovic A."/>
            <person name="Larimer J."/>
            <person name="McCowen C."/>
            <person name="Montmayeur A."/>
            <person name="Murphy C."/>
            <person name="Neiman D."/>
            <person name="Pearson M."/>
            <person name="Priest M."/>
            <person name="Roberts A."/>
            <person name="Saif S."/>
            <person name="Shea T."/>
            <person name="Sisk P."/>
            <person name="Sykes S."/>
            <person name="Wortman J."/>
            <person name="Nusbaum C."/>
            <person name="Birren B."/>
        </authorList>
    </citation>
    <scope>NUCLEOTIDE SEQUENCE [LARGE SCALE GENOMIC DNA]</scope>
    <source>
        <strain evidence="2 3">ATCC 49717</strain>
    </source>
</reference>
<dbReference type="Gene3D" id="3.90.25.10">
    <property type="entry name" value="UDP-galactose 4-epimerase, domain 1"/>
    <property type="match status" value="1"/>
</dbReference>